<evidence type="ECO:0000313" key="2">
    <source>
        <dbReference type="Proteomes" id="UP001179121"/>
    </source>
</evidence>
<reference evidence="1" key="1">
    <citation type="submission" date="2022-10" db="EMBL/GenBank/DDBJ databases">
        <authorList>
            <person name="Koch H."/>
        </authorList>
    </citation>
    <scope>NUCLEOTIDE SEQUENCE</scope>
    <source>
        <strain evidence="1">DNF</strain>
    </source>
</reference>
<evidence type="ECO:0008006" key="3">
    <source>
        <dbReference type="Google" id="ProtNLM"/>
    </source>
</evidence>
<dbReference type="EMBL" id="OX365700">
    <property type="protein sequence ID" value="CAI4031043.1"/>
    <property type="molecule type" value="Genomic_DNA"/>
</dbReference>
<dbReference type="AlphaFoldDB" id="A0AA86TAU8"/>
<dbReference type="KEGG" id="nti:DNFV4_01475"/>
<name>A0AA86TAU8_9BACT</name>
<evidence type="ECO:0000313" key="1">
    <source>
        <dbReference type="EMBL" id="CAI4031043.1"/>
    </source>
</evidence>
<keyword evidence="2" id="KW-1185">Reference proteome</keyword>
<proteinExistence type="predicted"/>
<accession>A0AA86TAU8</accession>
<protein>
    <recommendedName>
        <fullName evidence="3">Lipoprotein</fullName>
    </recommendedName>
</protein>
<dbReference type="RefSeq" id="WP_289268007.1">
    <property type="nucleotide sequence ID" value="NZ_OX365700.1"/>
</dbReference>
<sequence>MNRAPHSSPGNPAGPLLATLLVLVATVTACGKIPFAPATVVPTKTSLPYTATVELATIGAFLVQPGATMSPDPNLQNRITAPVPALTNDKEAWEQALVDYVVSRRTFRTVVKQGASNVRLAIRMLIYIDPSLGFKFNTIYVARATGTLSDAATGRVLREYSGFGKSVGVVRRTGTDDDKAPVNQAVHGALSDLFGKLENERPLNEL</sequence>
<gene>
    <name evidence="1" type="ORF">DNFV4_01475</name>
</gene>
<dbReference type="Proteomes" id="UP001179121">
    <property type="component" value="Chromosome"/>
</dbReference>
<organism evidence="1 2">
    <name type="scientific">Nitrospira tepida</name>
    <dbReference type="NCBI Taxonomy" id="2973512"/>
    <lineage>
        <taxon>Bacteria</taxon>
        <taxon>Pseudomonadati</taxon>
        <taxon>Nitrospirota</taxon>
        <taxon>Nitrospiria</taxon>
        <taxon>Nitrospirales</taxon>
        <taxon>Nitrospiraceae</taxon>
        <taxon>Nitrospira</taxon>
    </lineage>
</organism>